<evidence type="ECO:0000313" key="3">
    <source>
        <dbReference type="Proteomes" id="UP001303473"/>
    </source>
</evidence>
<dbReference type="Proteomes" id="UP001303473">
    <property type="component" value="Unassembled WGS sequence"/>
</dbReference>
<gene>
    <name evidence="2" type="ORF">QBC46DRAFT_323974</name>
</gene>
<organism evidence="2 3">
    <name type="scientific">Diplogelasinospora grovesii</name>
    <dbReference type="NCBI Taxonomy" id="303347"/>
    <lineage>
        <taxon>Eukaryota</taxon>
        <taxon>Fungi</taxon>
        <taxon>Dikarya</taxon>
        <taxon>Ascomycota</taxon>
        <taxon>Pezizomycotina</taxon>
        <taxon>Sordariomycetes</taxon>
        <taxon>Sordariomycetidae</taxon>
        <taxon>Sordariales</taxon>
        <taxon>Diplogelasinosporaceae</taxon>
        <taxon>Diplogelasinospora</taxon>
    </lineage>
</organism>
<name>A0AAN6MY48_9PEZI</name>
<feature type="compositionally biased region" description="Basic and acidic residues" evidence="1">
    <location>
        <begin position="180"/>
        <end position="196"/>
    </location>
</feature>
<reference evidence="3" key="1">
    <citation type="journal article" date="2023" name="Mol. Phylogenet. Evol.">
        <title>Genome-scale phylogeny and comparative genomics of the fungal order Sordariales.</title>
        <authorList>
            <person name="Hensen N."/>
            <person name="Bonometti L."/>
            <person name="Westerberg I."/>
            <person name="Brannstrom I.O."/>
            <person name="Guillou S."/>
            <person name="Cros-Aarteil S."/>
            <person name="Calhoun S."/>
            <person name="Haridas S."/>
            <person name="Kuo A."/>
            <person name="Mondo S."/>
            <person name="Pangilinan J."/>
            <person name="Riley R."/>
            <person name="LaButti K."/>
            <person name="Andreopoulos B."/>
            <person name="Lipzen A."/>
            <person name="Chen C."/>
            <person name="Yan M."/>
            <person name="Daum C."/>
            <person name="Ng V."/>
            <person name="Clum A."/>
            <person name="Steindorff A."/>
            <person name="Ohm R.A."/>
            <person name="Martin F."/>
            <person name="Silar P."/>
            <person name="Natvig D.O."/>
            <person name="Lalanne C."/>
            <person name="Gautier V."/>
            <person name="Ament-Velasquez S.L."/>
            <person name="Kruys A."/>
            <person name="Hutchinson M.I."/>
            <person name="Powell A.J."/>
            <person name="Barry K."/>
            <person name="Miller A.N."/>
            <person name="Grigoriev I.V."/>
            <person name="Debuchy R."/>
            <person name="Gladieux P."/>
            <person name="Hiltunen Thoren M."/>
            <person name="Johannesson H."/>
        </authorList>
    </citation>
    <scope>NUCLEOTIDE SEQUENCE [LARGE SCALE GENOMIC DNA]</scope>
    <source>
        <strain evidence="3">CBS 340.73</strain>
    </source>
</reference>
<accession>A0AAN6MY48</accession>
<keyword evidence="3" id="KW-1185">Reference proteome</keyword>
<evidence type="ECO:0000313" key="2">
    <source>
        <dbReference type="EMBL" id="KAK3935114.1"/>
    </source>
</evidence>
<evidence type="ECO:0000256" key="1">
    <source>
        <dbReference type="SAM" id="MobiDB-lite"/>
    </source>
</evidence>
<proteinExistence type="predicted"/>
<sequence length="196" mass="21915">MGALTYQSLDDAIDHFLQTMKSGFPCVKLTRTDGEATRRYKVEPPFQSLREFKPLDAGELQIQYKNVANMTQTENQQWIKTWVFRMALTIAHELTHFFTGYKTGDARPITPPNVSVPGWEGGEAGRAWEVATFGGIVEFWSDGNDLNQPGEPIIFADLGRDTEGRPVSARYVEAFAGGSKSRERETGKESPRAPLL</sequence>
<comment type="caution">
    <text evidence="2">The sequence shown here is derived from an EMBL/GenBank/DDBJ whole genome shotgun (WGS) entry which is preliminary data.</text>
</comment>
<feature type="region of interest" description="Disordered" evidence="1">
    <location>
        <begin position="176"/>
        <end position="196"/>
    </location>
</feature>
<protein>
    <submittedName>
        <fullName evidence="2">Uncharacterized protein</fullName>
    </submittedName>
</protein>
<dbReference type="AlphaFoldDB" id="A0AAN6MY48"/>
<dbReference type="EMBL" id="MU853940">
    <property type="protein sequence ID" value="KAK3935114.1"/>
    <property type="molecule type" value="Genomic_DNA"/>
</dbReference>